<dbReference type="PANTHER" id="PTHR43861">
    <property type="entry name" value="TRANS-ACONITATE 2-METHYLTRANSFERASE-RELATED"/>
    <property type="match status" value="1"/>
</dbReference>
<dbReference type="AlphaFoldDB" id="A0A426VFD6"/>
<proteinExistence type="predicted"/>
<reference evidence="4 5" key="1">
    <citation type="submission" date="2018-12" db="EMBL/GenBank/DDBJ databases">
        <title>The whole draft genome of Aquabacterium sp. SJQ9.</title>
        <authorList>
            <person name="Sun L."/>
            <person name="Gao X."/>
            <person name="Chen W."/>
            <person name="Huang K."/>
        </authorList>
    </citation>
    <scope>NUCLEOTIDE SEQUENCE [LARGE SCALE GENOMIC DNA]</scope>
    <source>
        <strain evidence="4 5">SJQ9</strain>
    </source>
</reference>
<dbReference type="Proteomes" id="UP000269265">
    <property type="component" value="Unassembled WGS sequence"/>
</dbReference>
<dbReference type="Pfam" id="PF13649">
    <property type="entry name" value="Methyltransf_25"/>
    <property type="match status" value="1"/>
</dbReference>
<dbReference type="EC" id="2.1.1.144" evidence="4"/>
<organism evidence="4 5">
    <name type="scientific">Aquabacterium soli</name>
    <dbReference type="NCBI Taxonomy" id="2493092"/>
    <lineage>
        <taxon>Bacteria</taxon>
        <taxon>Pseudomonadati</taxon>
        <taxon>Pseudomonadota</taxon>
        <taxon>Betaproteobacteria</taxon>
        <taxon>Burkholderiales</taxon>
        <taxon>Aquabacterium</taxon>
    </lineage>
</organism>
<dbReference type="OrthoDB" id="9795085at2"/>
<comment type="caution">
    <text evidence="4">The sequence shown here is derived from an EMBL/GenBank/DDBJ whole genome shotgun (WGS) entry which is preliminary data.</text>
</comment>
<keyword evidence="1 4" id="KW-0489">Methyltransferase</keyword>
<dbReference type="EMBL" id="RSED01000003">
    <property type="protein sequence ID" value="RRS05653.1"/>
    <property type="molecule type" value="Genomic_DNA"/>
</dbReference>
<sequence length="254" mass="28179">MSCSALQYTKFEQERTRPVRDLVAAIPATSVRRAIDLGCGPGNSTEVLLQRFPGAQVSGTDNSEDMVAAARKRLPSVDFMLSDIATWNPERPCDVILANASLQWLPDHQSLYPRLVSKLSEGGTLAVQTPDNLDEPAHRLAREIAADRRWRSKIGEVRHPERHGASFYHALLRTNCRSVDAWRTTYFHALSGGPCAVVEWFKGTALRPFLGPLDAGEQTEFLQVYTAAIAQAYPAYEDGTVLLPFPRLFVVATR</sequence>
<dbReference type="Gene3D" id="3.40.50.150">
    <property type="entry name" value="Vaccinia Virus protein VP39"/>
    <property type="match status" value="1"/>
</dbReference>
<dbReference type="InterPro" id="IPR041698">
    <property type="entry name" value="Methyltransf_25"/>
</dbReference>
<dbReference type="GO" id="GO:0030798">
    <property type="term" value="F:trans-aconitate 2-methyltransferase activity"/>
    <property type="evidence" value="ECO:0007669"/>
    <property type="project" value="UniProtKB-EC"/>
</dbReference>
<name>A0A426VFD6_9BURK</name>
<feature type="domain" description="Methyltransferase" evidence="3">
    <location>
        <begin position="35"/>
        <end position="123"/>
    </location>
</feature>
<dbReference type="PANTHER" id="PTHR43861:SF1">
    <property type="entry name" value="TRANS-ACONITATE 2-METHYLTRANSFERASE"/>
    <property type="match status" value="1"/>
</dbReference>
<dbReference type="CDD" id="cd02440">
    <property type="entry name" value="AdoMet_MTases"/>
    <property type="match status" value="1"/>
</dbReference>
<accession>A0A426VFD6</accession>
<evidence type="ECO:0000313" key="5">
    <source>
        <dbReference type="Proteomes" id="UP000269265"/>
    </source>
</evidence>
<dbReference type="SUPFAM" id="SSF53335">
    <property type="entry name" value="S-adenosyl-L-methionine-dependent methyltransferases"/>
    <property type="match status" value="1"/>
</dbReference>
<dbReference type="GO" id="GO:0032259">
    <property type="term" value="P:methylation"/>
    <property type="evidence" value="ECO:0007669"/>
    <property type="project" value="UniProtKB-KW"/>
</dbReference>
<dbReference type="RefSeq" id="WP_125242221.1">
    <property type="nucleotide sequence ID" value="NZ_RSED01000003.1"/>
</dbReference>
<keyword evidence="5" id="KW-1185">Reference proteome</keyword>
<evidence type="ECO:0000256" key="2">
    <source>
        <dbReference type="ARBA" id="ARBA00022679"/>
    </source>
</evidence>
<gene>
    <name evidence="4" type="ORF">EIP75_05535</name>
</gene>
<evidence type="ECO:0000313" key="4">
    <source>
        <dbReference type="EMBL" id="RRS05653.1"/>
    </source>
</evidence>
<keyword evidence="2 4" id="KW-0808">Transferase</keyword>
<protein>
    <submittedName>
        <fullName evidence="4">Trans-aconitate 2-methyltransferase</fullName>
        <ecNumber evidence="4">2.1.1.144</ecNumber>
    </submittedName>
</protein>
<dbReference type="Gene3D" id="1.10.150.290">
    <property type="entry name" value="S-adenosyl-L-methionine-dependent methyltransferases"/>
    <property type="match status" value="1"/>
</dbReference>
<dbReference type="InterPro" id="IPR029063">
    <property type="entry name" value="SAM-dependent_MTases_sf"/>
</dbReference>
<dbReference type="NCBIfam" id="NF002463">
    <property type="entry name" value="PRK01683.1"/>
    <property type="match status" value="1"/>
</dbReference>
<dbReference type="InterPro" id="IPR023149">
    <property type="entry name" value="Trans_acon_MeTrfase_C"/>
</dbReference>
<evidence type="ECO:0000259" key="3">
    <source>
        <dbReference type="Pfam" id="PF13649"/>
    </source>
</evidence>
<evidence type="ECO:0000256" key="1">
    <source>
        <dbReference type="ARBA" id="ARBA00022603"/>
    </source>
</evidence>